<evidence type="ECO:0000256" key="3">
    <source>
        <dbReference type="ARBA" id="ARBA00022679"/>
    </source>
</evidence>
<keyword evidence="5 7" id="KW-1133">Transmembrane helix</keyword>
<evidence type="ECO:0000256" key="5">
    <source>
        <dbReference type="ARBA" id="ARBA00022989"/>
    </source>
</evidence>
<feature type="transmembrane region" description="Helical" evidence="7">
    <location>
        <begin position="383"/>
        <end position="398"/>
    </location>
</feature>
<evidence type="ECO:0000313" key="9">
    <source>
        <dbReference type="EMBL" id="EZQ10804.1"/>
    </source>
</evidence>
<evidence type="ECO:0000259" key="8">
    <source>
        <dbReference type="Pfam" id="PF00535"/>
    </source>
</evidence>
<accession>A0A031LTH1</accession>
<keyword evidence="2" id="KW-0328">Glycosyltransferase</keyword>
<dbReference type="PANTHER" id="PTHR43867:SF2">
    <property type="entry name" value="CELLULOSE SYNTHASE CATALYTIC SUBUNIT A [UDP-FORMING]"/>
    <property type="match status" value="1"/>
</dbReference>
<keyword evidence="6 7" id="KW-0472">Membrane</keyword>
<keyword evidence="3 9" id="KW-0808">Transferase</keyword>
<evidence type="ECO:0000256" key="7">
    <source>
        <dbReference type="SAM" id="Phobius"/>
    </source>
</evidence>
<feature type="transmembrane region" description="Helical" evidence="7">
    <location>
        <begin position="286"/>
        <end position="306"/>
    </location>
</feature>
<keyword evidence="4 7" id="KW-0812">Transmembrane</keyword>
<comment type="subcellular location">
    <subcellularLocation>
        <location evidence="1">Membrane</location>
        <topology evidence="1">Multi-pass membrane protein</topology>
    </subcellularLocation>
</comment>
<gene>
    <name evidence="9" type="ORF">CM19_02930</name>
</gene>
<dbReference type="GO" id="GO:0016757">
    <property type="term" value="F:glycosyltransferase activity"/>
    <property type="evidence" value="ECO:0007669"/>
    <property type="project" value="UniProtKB-KW"/>
</dbReference>
<dbReference type="AlphaFoldDB" id="A0A031LTH1"/>
<name>A0A031LTH1_9CREN</name>
<dbReference type="Pfam" id="PF00535">
    <property type="entry name" value="Glycos_transf_2"/>
    <property type="match status" value="1"/>
</dbReference>
<evidence type="ECO:0000256" key="4">
    <source>
        <dbReference type="ARBA" id="ARBA00022692"/>
    </source>
</evidence>
<dbReference type="InterPro" id="IPR050321">
    <property type="entry name" value="Glycosyltr_2/OpgH_subfam"/>
</dbReference>
<reference evidence="9 10" key="1">
    <citation type="submission" date="2014-03" db="EMBL/GenBank/DDBJ databases">
        <title>Draft genome sequence of the novel thermoacidophilic archaea Acidianus copahuensis ALE1 strain, isolated from Copahue volcanic area in Neuquen Argentina.</title>
        <authorList>
            <person name="Urbieta M.S."/>
            <person name="Rascovan N."/>
            <person name="Castro C."/>
            <person name="Revale S."/>
            <person name="Giaveno M.A."/>
            <person name="Vazquez M.P."/>
            <person name="Donati E.R."/>
        </authorList>
    </citation>
    <scope>NUCLEOTIDE SEQUENCE [LARGE SCALE GENOMIC DNA]</scope>
    <source>
        <strain evidence="9 10">ALE1</strain>
    </source>
</reference>
<dbReference type="Gene3D" id="3.90.550.10">
    <property type="entry name" value="Spore Coat Polysaccharide Biosynthesis Protein SpsA, Chain A"/>
    <property type="match status" value="1"/>
</dbReference>
<dbReference type="STRING" id="1160895.CM19_02930"/>
<dbReference type="PANTHER" id="PTHR43867">
    <property type="entry name" value="CELLULOSE SYNTHASE CATALYTIC SUBUNIT A [UDP-FORMING]"/>
    <property type="match status" value="1"/>
</dbReference>
<protein>
    <submittedName>
        <fullName evidence="9">Glycosyl transferase family 2</fullName>
    </submittedName>
</protein>
<evidence type="ECO:0000256" key="2">
    <source>
        <dbReference type="ARBA" id="ARBA00022676"/>
    </source>
</evidence>
<feature type="domain" description="Glycosyltransferase 2-like" evidence="8">
    <location>
        <begin position="48"/>
        <end position="211"/>
    </location>
</feature>
<dbReference type="SUPFAM" id="SSF53448">
    <property type="entry name" value="Nucleotide-diphospho-sugar transferases"/>
    <property type="match status" value="1"/>
</dbReference>
<evidence type="ECO:0000256" key="6">
    <source>
        <dbReference type="ARBA" id="ARBA00023136"/>
    </source>
</evidence>
<keyword evidence="10" id="KW-1185">Reference proteome</keyword>
<dbReference type="InterPro" id="IPR001173">
    <property type="entry name" value="Glyco_trans_2-like"/>
</dbReference>
<sequence length="422" mass="48670">MLSLLFSTLLIISSILSSSWFLLQVYYYKSVKEILYKYQSLNRSPKISIIVAIKNEPIDIIEELFENLSSLDYENYEVIVISDDDEDYFRRILLEVKGNKIHLFRRDERKGRKAGALNFGISKASGEYLVFLDAEARVDRYFLSKIAVMLKDREAIALKLSVRNLNSPLGMAYAKTTDFSMKSMFLSRWEKGLFIFPNGSALAIKRDAMKKLMWREGLMTEDLDLGIRCVMHGIKIDYIHDIEVSTLSPLGIFDLYEQIKRWAYGSGELLFSSLRLAKFGLKGIEGIIYVNQWGIYSFFLFMLILTSTIDPIVKIPDLILLVTIILYSISIGIYSLILKAKGDFRTATATIWGSFFGYIQGLIRIKSDWKVTPKDKRKDVKPFLLYIFQYLLILFSFIDIYLGSLLQGIMLFLLSISIFIME</sequence>
<dbReference type="CDD" id="cd06423">
    <property type="entry name" value="CESA_like"/>
    <property type="match status" value="1"/>
</dbReference>
<dbReference type="InterPro" id="IPR029044">
    <property type="entry name" value="Nucleotide-diphossugar_trans"/>
</dbReference>
<dbReference type="GO" id="GO:0016020">
    <property type="term" value="C:membrane"/>
    <property type="evidence" value="ECO:0007669"/>
    <property type="project" value="UniProtKB-SubCell"/>
</dbReference>
<proteinExistence type="predicted"/>
<comment type="caution">
    <text evidence="9">The sequence shown here is derived from an EMBL/GenBank/DDBJ whole genome shotgun (WGS) entry which is preliminary data.</text>
</comment>
<feature type="transmembrane region" description="Helical" evidence="7">
    <location>
        <begin position="318"/>
        <end position="338"/>
    </location>
</feature>
<evidence type="ECO:0000313" key="10">
    <source>
        <dbReference type="Proteomes" id="UP000024332"/>
    </source>
</evidence>
<dbReference type="EMBL" id="JFZT01000019">
    <property type="protein sequence ID" value="EZQ10804.1"/>
    <property type="molecule type" value="Genomic_DNA"/>
</dbReference>
<organism evidence="9 10">
    <name type="scientific">Candidatus Acidianus copahuensis</name>
    <dbReference type="NCBI Taxonomy" id="1160895"/>
    <lineage>
        <taxon>Archaea</taxon>
        <taxon>Thermoproteota</taxon>
        <taxon>Thermoprotei</taxon>
        <taxon>Sulfolobales</taxon>
        <taxon>Sulfolobaceae</taxon>
        <taxon>Acidianus</taxon>
    </lineage>
</organism>
<dbReference type="Proteomes" id="UP000024332">
    <property type="component" value="Unassembled WGS sequence"/>
</dbReference>
<evidence type="ECO:0000256" key="1">
    <source>
        <dbReference type="ARBA" id="ARBA00004141"/>
    </source>
</evidence>